<accession>A0A2K9E0N4</accession>
<organism evidence="1 3">
    <name type="scientific">Acetivibrio saccincola</name>
    <dbReference type="NCBI Taxonomy" id="1677857"/>
    <lineage>
        <taxon>Bacteria</taxon>
        <taxon>Bacillati</taxon>
        <taxon>Bacillota</taxon>
        <taxon>Clostridia</taxon>
        <taxon>Eubacteriales</taxon>
        <taxon>Oscillospiraceae</taxon>
        <taxon>Acetivibrio</taxon>
    </lineage>
</organism>
<evidence type="ECO:0000313" key="2">
    <source>
        <dbReference type="EMBL" id="PQQ67271.1"/>
    </source>
</evidence>
<dbReference type="KEGG" id="hsc:HVS_07100"/>
<gene>
    <name evidence="2" type="ORF">B9R14_11275</name>
    <name evidence="1" type="ORF">HVS_07100</name>
</gene>
<dbReference type="Proteomes" id="UP000239720">
    <property type="component" value="Unassembled WGS sequence"/>
</dbReference>
<sequence>MEKYNIMAVVINHRSNNAPKVQEIFTKYGCNIRMRVGLHETDNTCSEEGLILLQLTGSKEEIGELEKQLNDMEGVRAKTLSI</sequence>
<dbReference type="InterPro" id="IPR045865">
    <property type="entry name" value="ACT-like_dom_sf"/>
</dbReference>
<evidence type="ECO:0000313" key="3">
    <source>
        <dbReference type="Proteomes" id="UP000233534"/>
    </source>
</evidence>
<reference evidence="1 3" key="1">
    <citation type="submission" date="2017-12" db="EMBL/GenBank/DDBJ databases">
        <title>Complete genome sequence of Herbivorax saccincola GGR1, a novel Cellulosome-producing hydrolytic bacterium in a thermophilic biogas plant, established by Illumina and Nanopore MinION sequencing.</title>
        <authorList>
            <person name="Pechtl A."/>
            <person name="Ruckert C."/>
            <person name="Koeck D.E."/>
            <person name="Maus I."/>
            <person name="Winkler A."/>
            <person name="Kalinowski J."/>
            <person name="Puhler A."/>
            <person name="Schwarz W.W."/>
            <person name="Zverlov V.V."/>
            <person name="Schluter A."/>
            <person name="Liebl W."/>
        </authorList>
    </citation>
    <scope>NUCLEOTIDE SEQUENCE [LARGE SCALE GENOMIC DNA]</scope>
    <source>
        <strain evidence="1">GGR1</strain>
        <strain evidence="3">SR1</strain>
    </source>
</reference>
<dbReference type="RefSeq" id="WP_101300591.1">
    <property type="nucleotide sequence ID" value="NZ_CP025197.1"/>
</dbReference>
<protein>
    <recommendedName>
        <fullName evidence="5">Iron-only hydrogenase system regulator</fullName>
    </recommendedName>
</protein>
<dbReference type="Proteomes" id="UP000233534">
    <property type="component" value="Chromosome"/>
</dbReference>
<dbReference type="InterPro" id="IPR023860">
    <property type="entry name" value="FeFe-hyd_TM1266"/>
</dbReference>
<dbReference type="AlphaFoldDB" id="A0A2K9E0N4"/>
<dbReference type="OrthoDB" id="1121298at2"/>
<dbReference type="SUPFAM" id="SSF55021">
    <property type="entry name" value="ACT-like"/>
    <property type="match status" value="1"/>
</dbReference>
<proteinExistence type="predicted"/>
<evidence type="ECO:0008006" key="5">
    <source>
        <dbReference type="Google" id="ProtNLM"/>
    </source>
</evidence>
<dbReference type="InterPro" id="IPR027271">
    <property type="entry name" value="Acetolactate_synth/TF_NikR_C"/>
</dbReference>
<dbReference type="Gene3D" id="3.30.70.1150">
    <property type="entry name" value="ACT-like. Chain A, domain 2"/>
    <property type="match status" value="1"/>
</dbReference>
<dbReference type="Pfam" id="PF21699">
    <property type="entry name" value="TM1266-like"/>
    <property type="match status" value="1"/>
</dbReference>
<name>A0A2K9E0N4_9FIRM</name>
<dbReference type="EMBL" id="NEMB01000003">
    <property type="protein sequence ID" value="PQQ67271.1"/>
    <property type="molecule type" value="Genomic_DNA"/>
</dbReference>
<evidence type="ECO:0000313" key="4">
    <source>
        <dbReference type="Proteomes" id="UP000239720"/>
    </source>
</evidence>
<keyword evidence="3" id="KW-1185">Reference proteome</keyword>
<reference evidence="2 4" key="2">
    <citation type="journal article" date="2018" name="Syst. Appl. Microbiol.">
        <title>Characterization and high-quality draft genome sequence of Herbivorax saccincola A7, an anaerobic, alkaliphilic, thermophilic, cellulolytic, and xylanolytic bacterium.</title>
        <authorList>
            <person name="Aikawa S."/>
            <person name="Baramee S."/>
            <person name="Sermsathanaswadi J."/>
            <person name="Thianheng P."/>
            <person name="Tachaapaikoon C."/>
            <person name="Shikata A."/>
            <person name="Waeonukul R."/>
            <person name="Pason P."/>
            <person name="Ratanakhanokchai K."/>
            <person name="Kosugi A."/>
        </authorList>
    </citation>
    <scope>NUCLEOTIDE SEQUENCE [LARGE SCALE GENOMIC DNA]</scope>
    <source>
        <strain evidence="2 4">A7</strain>
    </source>
</reference>
<dbReference type="EMBL" id="CP025197">
    <property type="protein sequence ID" value="AUG57337.1"/>
    <property type="molecule type" value="Genomic_DNA"/>
</dbReference>
<evidence type="ECO:0000313" key="1">
    <source>
        <dbReference type="EMBL" id="AUG57337.1"/>
    </source>
</evidence>